<evidence type="ECO:0000259" key="2">
    <source>
        <dbReference type="Pfam" id="PF15976"/>
    </source>
</evidence>
<dbReference type="InterPro" id="IPR032636">
    <property type="entry name" value="Pilus_assem_E-set-like_dom"/>
</dbReference>
<feature type="domain" description="Pilus assembly protein E-set like" evidence="3">
    <location>
        <begin position="280"/>
        <end position="346"/>
    </location>
</feature>
<feature type="domain" description="Pilus assembly protein C-terminal" evidence="2">
    <location>
        <begin position="763"/>
        <end position="851"/>
    </location>
</feature>
<evidence type="ECO:0000313" key="5">
    <source>
        <dbReference type="EMBL" id="XBV45442.1"/>
    </source>
</evidence>
<accession>A0AAU7TXX4</accession>
<feature type="domain" description="TcfC Usher-like barrel" evidence="4">
    <location>
        <begin position="354"/>
        <end position="754"/>
    </location>
</feature>
<evidence type="ECO:0000256" key="1">
    <source>
        <dbReference type="ARBA" id="ARBA00022729"/>
    </source>
</evidence>
<dbReference type="InterPro" id="IPR035224">
    <property type="entry name" value="Usher_TcfC"/>
</dbReference>
<dbReference type="RefSeq" id="WP_350261545.1">
    <property type="nucleotide sequence ID" value="NZ_CP158292.1"/>
</dbReference>
<sequence length="875" mass="95392">MKTFSWLILFLVGAAIYPCLAQSQENVPLGFEELLLGQHELLSVRLASHDLGLYDALVKPDEIQFSQPEKLVQRIKEIYGLSEEHEKKLTTALRQPLARNGHKACLNDVSSIRCGQLDTESAALIYNESRNDVDLFINVTWLPLAPVGTGYYAPALNAHNALIHQQQINIATSDTTKNISIIGNGALGLGEKSYLSGSWQALFNQQSHYTEKTFRHDDLYVRHDIGTRRYVQVGEMDKRNLYGALGGNFNLSLLPLPKFYGVRLGTTQSYVNNSEESETTTPITLLLSRTTRVDVYRDDELLGTQYLPAGVVKLNSQAFPQGRYLLTLKFYEEGALSRVQQYPFSKTTLQQGPADFQWFTQLGKVAEAVNSVPDVKNPPPFALQSGFRTRLAEPLTITSAVSVLAGESFNETRLDWQNVSSLGIVNLGIGAMASKHGLAGNIQQLTMTKGATLSLYRYQQQGKTCISATHAGQYRCSQSLNATLSGQLAGNAVSLGYSKSRASVTPDVRVDPAPSYPRYADQQASKQTRWQLDISRSFTLNTLLVSARAGIFRSINSGQEPDRGGYIGISLSYVPREEAASDRRHTSQIGGEYRLQHSQGAEMGWQASHAVSWFAPEYRELSVTATGSQGGEMYSQLSGRRDGMHGNVYGTLSHNQGGTSLTGSYNSAFAATSQGFWSGSSAGSTDSPAGVVVSVDADSALSGPAAEVMANGHTYALNFGDSAFLPAVGYQSGTHRIRESTSSDNQQAATLSTGGSEQSLFLLPGKIVQRKVKARLNLTYVGRALKENGMPLRDARVINTPAQLDSDGGMLFDSAQRITTLYLQESMQIYACALRVKQRKNAVQFVGEVMCPLIDVAALPDAMRNNISLAAFNNP</sequence>
<organism evidence="5">
    <name type="scientific">Pantoea sp. BJ2</name>
    <dbReference type="NCBI Taxonomy" id="3141322"/>
    <lineage>
        <taxon>Bacteria</taxon>
        <taxon>Pseudomonadati</taxon>
        <taxon>Pseudomonadota</taxon>
        <taxon>Gammaproteobacteria</taxon>
        <taxon>Enterobacterales</taxon>
        <taxon>Erwiniaceae</taxon>
        <taxon>Pantoea</taxon>
    </lineage>
</organism>
<keyword evidence="1" id="KW-0732">Signal</keyword>
<evidence type="ECO:0000259" key="4">
    <source>
        <dbReference type="Pfam" id="PF17271"/>
    </source>
</evidence>
<dbReference type="InterPro" id="IPR031917">
    <property type="entry name" value="Pilus_assem_C"/>
</dbReference>
<gene>
    <name evidence="5" type="ORF">AAF463_03645</name>
</gene>
<proteinExistence type="predicted"/>
<name>A0AAU7TXX4_9GAMM</name>
<dbReference type="Pfam" id="PF15976">
    <property type="entry name" value="CooC_C"/>
    <property type="match status" value="1"/>
</dbReference>
<dbReference type="AlphaFoldDB" id="A0AAU7TXX4"/>
<reference evidence="5" key="1">
    <citation type="submission" date="2024-06" db="EMBL/GenBank/DDBJ databases">
        <title>Multiomics insights into the TNT degradation mechanism by Pantoea sp. BJ2 isolated from an ammunition destruction site.</title>
        <authorList>
            <person name="Luo J."/>
        </authorList>
    </citation>
    <scope>NUCLEOTIDE SEQUENCE</scope>
    <source>
        <strain evidence="5">BJ2</strain>
    </source>
</reference>
<dbReference type="Pfam" id="PF16967">
    <property type="entry name" value="TcfC"/>
    <property type="match status" value="1"/>
</dbReference>
<dbReference type="EMBL" id="CP158292">
    <property type="protein sequence ID" value="XBV45442.1"/>
    <property type="molecule type" value="Genomic_DNA"/>
</dbReference>
<protein>
    <submittedName>
        <fullName evidence="5">TcfC E-set like domain-containing protein</fullName>
    </submittedName>
</protein>
<evidence type="ECO:0000259" key="3">
    <source>
        <dbReference type="Pfam" id="PF16967"/>
    </source>
</evidence>
<dbReference type="Pfam" id="PF17271">
    <property type="entry name" value="Usher_TcfC"/>
    <property type="match status" value="1"/>
</dbReference>